<reference evidence="2 3" key="1">
    <citation type="submission" date="2018-09" db="EMBL/GenBank/DDBJ databases">
        <title>Metagenome Assembled Genomes from an Advanced Water Purification Facility.</title>
        <authorList>
            <person name="Stamps B.W."/>
            <person name="Spear J.R."/>
        </authorList>
    </citation>
    <scope>NUCLEOTIDE SEQUENCE [LARGE SCALE GENOMIC DNA]</scope>
    <source>
        <strain evidence="2">Bin_54_1</strain>
    </source>
</reference>
<proteinExistence type="predicted"/>
<keyword evidence="2" id="KW-0808">Transferase</keyword>
<dbReference type="CDD" id="cd04301">
    <property type="entry name" value="NAT_SF"/>
    <property type="match status" value="1"/>
</dbReference>
<dbReference type="Gene3D" id="3.40.630.30">
    <property type="match status" value="1"/>
</dbReference>
<evidence type="ECO:0000313" key="3">
    <source>
        <dbReference type="Proteomes" id="UP000321055"/>
    </source>
</evidence>
<comment type="caution">
    <text evidence="2">The sequence shown here is derived from an EMBL/GenBank/DDBJ whole genome shotgun (WGS) entry which is preliminary data.</text>
</comment>
<dbReference type="InterPro" id="IPR039143">
    <property type="entry name" value="GNPNAT1-like"/>
</dbReference>
<organism evidence="2 3">
    <name type="scientific">Nitrosomonas oligotropha</name>
    <dbReference type="NCBI Taxonomy" id="42354"/>
    <lineage>
        <taxon>Bacteria</taxon>
        <taxon>Pseudomonadati</taxon>
        <taxon>Pseudomonadota</taxon>
        <taxon>Betaproteobacteria</taxon>
        <taxon>Nitrosomonadales</taxon>
        <taxon>Nitrosomonadaceae</taxon>
        <taxon>Nitrosomonas</taxon>
    </lineage>
</organism>
<protein>
    <submittedName>
        <fullName evidence="2">GNAT family N-acetyltransferase</fullName>
    </submittedName>
</protein>
<dbReference type="PANTHER" id="PTHR13355:SF11">
    <property type="entry name" value="GLUCOSAMINE 6-PHOSPHATE N-ACETYLTRANSFERASE"/>
    <property type="match status" value="1"/>
</dbReference>
<evidence type="ECO:0000259" key="1">
    <source>
        <dbReference type="PROSITE" id="PS51186"/>
    </source>
</evidence>
<evidence type="ECO:0000313" key="2">
    <source>
        <dbReference type="EMBL" id="TXI28202.1"/>
    </source>
</evidence>
<dbReference type="SUPFAM" id="SSF55729">
    <property type="entry name" value="Acyl-CoA N-acyltransferases (Nat)"/>
    <property type="match status" value="1"/>
</dbReference>
<dbReference type="InterPro" id="IPR000182">
    <property type="entry name" value="GNAT_dom"/>
</dbReference>
<sequence length="149" mass="16653">MRHADTVQIVSWEEAGTALRAVRTAVFIREQQVPEELEWDQFDAISVHVLAVNNAGQPVGTARLLPDGHIGRMAVLKEWRGQGLGSALLTKLLQVLIKRHQFEAQLHAQTSAIPFYKKFGFQIVGEEFMEAGIPHVKMMLSLKESALII</sequence>
<dbReference type="InterPro" id="IPR016181">
    <property type="entry name" value="Acyl_CoA_acyltransferase"/>
</dbReference>
<dbReference type="PROSITE" id="PS51186">
    <property type="entry name" value="GNAT"/>
    <property type="match status" value="1"/>
</dbReference>
<dbReference type="PANTHER" id="PTHR13355">
    <property type="entry name" value="GLUCOSAMINE 6-PHOSPHATE N-ACETYLTRANSFERASE"/>
    <property type="match status" value="1"/>
</dbReference>
<dbReference type="Pfam" id="PF13673">
    <property type="entry name" value="Acetyltransf_10"/>
    <property type="match status" value="1"/>
</dbReference>
<gene>
    <name evidence="2" type="ORF">E6Q60_07915</name>
</gene>
<feature type="domain" description="N-acetyltransferase" evidence="1">
    <location>
        <begin position="1"/>
        <end position="143"/>
    </location>
</feature>
<dbReference type="EMBL" id="SSFX01000056">
    <property type="protein sequence ID" value="TXI28202.1"/>
    <property type="molecule type" value="Genomic_DNA"/>
</dbReference>
<accession>A0A5C7VUP1</accession>
<dbReference type="Proteomes" id="UP000321055">
    <property type="component" value="Unassembled WGS sequence"/>
</dbReference>
<dbReference type="AlphaFoldDB" id="A0A5C7VUP1"/>
<name>A0A5C7VUP1_9PROT</name>
<dbReference type="GO" id="GO:0004343">
    <property type="term" value="F:glucosamine 6-phosphate N-acetyltransferase activity"/>
    <property type="evidence" value="ECO:0007669"/>
    <property type="project" value="TreeGrafter"/>
</dbReference>